<dbReference type="CDD" id="cd00173">
    <property type="entry name" value="SH2"/>
    <property type="match status" value="1"/>
</dbReference>
<feature type="region of interest" description="Disordered" evidence="2">
    <location>
        <begin position="12"/>
        <end position="38"/>
    </location>
</feature>
<evidence type="ECO:0000259" key="4">
    <source>
        <dbReference type="PROSITE" id="PS50106"/>
    </source>
</evidence>
<proteinExistence type="predicted"/>
<keyword evidence="1" id="KW-0727">SH2 domain</keyword>
<protein>
    <recommendedName>
        <fullName evidence="7">SH2 domain-containing protein</fullName>
    </recommendedName>
</protein>
<dbReference type="Pfam" id="PF00595">
    <property type="entry name" value="PDZ"/>
    <property type="match status" value="1"/>
</dbReference>
<feature type="compositionally biased region" description="Basic and acidic residues" evidence="2">
    <location>
        <begin position="121"/>
        <end position="137"/>
    </location>
</feature>
<dbReference type="KEGG" id="sre:PTSG_01425"/>
<dbReference type="SUPFAM" id="SSF55550">
    <property type="entry name" value="SH2 domain"/>
    <property type="match status" value="1"/>
</dbReference>
<dbReference type="RefSeq" id="XP_004997400.1">
    <property type="nucleotide sequence ID" value="XM_004997343.1"/>
</dbReference>
<evidence type="ECO:0000313" key="6">
    <source>
        <dbReference type="Proteomes" id="UP000007799"/>
    </source>
</evidence>
<dbReference type="InterPro" id="IPR036860">
    <property type="entry name" value="SH2_dom_sf"/>
</dbReference>
<dbReference type="SUPFAM" id="SSF50156">
    <property type="entry name" value="PDZ domain-like"/>
    <property type="match status" value="1"/>
</dbReference>
<evidence type="ECO:0000256" key="2">
    <source>
        <dbReference type="SAM" id="MobiDB-lite"/>
    </source>
</evidence>
<dbReference type="InParanoid" id="F2U0B1"/>
<dbReference type="Pfam" id="PF00017">
    <property type="entry name" value="SH2"/>
    <property type="match status" value="1"/>
</dbReference>
<dbReference type="InterPro" id="IPR000980">
    <property type="entry name" value="SH2"/>
</dbReference>
<reference evidence="5" key="1">
    <citation type="submission" date="2009-08" db="EMBL/GenBank/DDBJ databases">
        <title>Annotation of Salpingoeca rosetta.</title>
        <authorList>
            <consortium name="The Broad Institute Genome Sequencing Platform"/>
            <person name="Russ C."/>
            <person name="Cuomo C."/>
            <person name="Burger G."/>
            <person name="Gray M.W."/>
            <person name="Holland P.W.H."/>
            <person name="King N."/>
            <person name="Lang F.B.F."/>
            <person name="Roger A.J."/>
            <person name="Ruiz-Trillo I."/>
            <person name="Young S.K."/>
            <person name="Zeng Q."/>
            <person name="Gargeya S."/>
            <person name="Alvarado L."/>
            <person name="Berlin A."/>
            <person name="Chapman S.B."/>
            <person name="Chen Z."/>
            <person name="Freedman E."/>
            <person name="Gellesch M."/>
            <person name="Goldberg J."/>
            <person name="Griggs A."/>
            <person name="Gujja S."/>
            <person name="Heilman E."/>
            <person name="Heiman D."/>
            <person name="Howarth C."/>
            <person name="Mehta T."/>
            <person name="Neiman D."/>
            <person name="Pearson M."/>
            <person name="Roberts A."/>
            <person name="Saif S."/>
            <person name="Shea T."/>
            <person name="Shenoy N."/>
            <person name="Sisk P."/>
            <person name="Stolte C."/>
            <person name="Sykes S."/>
            <person name="White J."/>
            <person name="Yandava C."/>
            <person name="Haas B."/>
            <person name="Nusbaum C."/>
            <person name="Birren B."/>
        </authorList>
    </citation>
    <scope>NUCLEOTIDE SEQUENCE [LARGE SCALE GENOMIC DNA]</scope>
    <source>
        <strain evidence="5">ATCC 50818</strain>
    </source>
</reference>
<dbReference type="InterPro" id="IPR036034">
    <property type="entry name" value="PDZ_sf"/>
</dbReference>
<dbReference type="Gene3D" id="3.30.505.10">
    <property type="entry name" value="SH2 domain"/>
    <property type="match status" value="1"/>
</dbReference>
<name>F2U0B1_SALR5</name>
<feature type="domain" description="SH2" evidence="3">
    <location>
        <begin position="211"/>
        <end position="291"/>
    </location>
</feature>
<dbReference type="SMART" id="SM00228">
    <property type="entry name" value="PDZ"/>
    <property type="match status" value="1"/>
</dbReference>
<evidence type="ECO:0008006" key="7">
    <source>
        <dbReference type="Google" id="ProtNLM"/>
    </source>
</evidence>
<dbReference type="AlphaFoldDB" id="F2U0B1"/>
<sequence length="295" mass="32602">MMARRLSGLFRTGSLRKGSGDSSKPQQPSSSRRSLSRFVRRSTKRQIQDVWVSRLPDGSLGFELVGCIDFRKDPPGVFVSHLSDDCPLSEGARILEINDIDVQSATVAAVKKHLSGSDQAVKIKVDTKPERGDEHGRRGVVSSGGTDNGYGSHSDGQGYTTSGESDTSHLTQSPLLIRARHSQNWEQIHSRSSFAETDPKILACELPLPTMTREEAEAALEGKEAGTYIIRANSGLRLSIMTLDGPRHLVIYTPFEDEFYLFPDQRFSTLFDLVSHYSITAIANAFLMEPLLFRS</sequence>
<dbReference type="Proteomes" id="UP000007799">
    <property type="component" value="Unassembled WGS sequence"/>
</dbReference>
<dbReference type="PROSITE" id="PS50106">
    <property type="entry name" value="PDZ"/>
    <property type="match status" value="1"/>
</dbReference>
<dbReference type="PROSITE" id="PS50001">
    <property type="entry name" value="SH2"/>
    <property type="match status" value="1"/>
</dbReference>
<dbReference type="InterPro" id="IPR001478">
    <property type="entry name" value="PDZ"/>
</dbReference>
<evidence type="ECO:0000313" key="5">
    <source>
        <dbReference type="EMBL" id="EGD80839.1"/>
    </source>
</evidence>
<dbReference type="Gene3D" id="2.30.42.10">
    <property type="match status" value="1"/>
</dbReference>
<feature type="region of interest" description="Disordered" evidence="2">
    <location>
        <begin position="121"/>
        <end position="170"/>
    </location>
</feature>
<dbReference type="SMART" id="SM00252">
    <property type="entry name" value="SH2"/>
    <property type="match status" value="1"/>
</dbReference>
<keyword evidence="6" id="KW-1185">Reference proteome</keyword>
<evidence type="ECO:0000259" key="3">
    <source>
        <dbReference type="PROSITE" id="PS50001"/>
    </source>
</evidence>
<gene>
    <name evidence="5" type="ORF">PTSG_01425</name>
</gene>
<feature type="compositionally biased region" description="Polar residues" evidence="2">
    <location>
        <begin position="143"/>
        <end position="170"/>
    </location>
</feature>
<feature type="compositionally biased region" description="Low complexity" evidence="2">
    <location>
        <begin position="20"/>
        <end position="33"/>
    </location>
</feature>
<organism evidence="6">
    <name type="scientific">Salpingoeca rosetta (strain ATCC 50818 / BSB-021)</name>
    <dbReference type="NCBI Taxonomy" id="946362"/>
    <lineage>
        <taxon>Eukaryota</taxon>
        <taxon>Choanoflagellata</taxon>
        <taxon>Craspedida</taxon>
        <taxon>Salpingoecidae</taxon>
        <taxon>Salpingoeca</taxon>
    </lineage>
</organism>
<dbReference type="GeneID" id="16077997"/>
<evidence type="ECO:0000256" key="1">
    <source>
        <dbReference type="PROSITE-ProRule" id="PRU00191"/>
    </source>
</evidence>
<feature type="domain" description="PDZ" evidence="4">
    <location>
        <begin position="49"/>
        <end position="129"/>
    </location>
</feature>
<dbReference type="EMBL" id="GL832958">
    <property type="protein sequence ID" value="EGD80839.1"/>
    <property type="molecule type" value="Genomic_DNA"/>
</dbReference>
<accession>F2U0B1</accession>